<dbReference type="PROSITE" id="PS51294">
    <property type="entry name" value="HTH_MYB"/>
    <property type="match status" value="2"/>
</dbReference>
<comment type="subcellular location">
    <subcellularLocation>
        <location evidence="1">Nucleus</location>
    </subcellularLocation>
</comment>
<proteinExistence type="predicted"/>
<feature type="domain" description="Myb-like" evidence="6">
    <location>
        <begin position="62"/>
        <end position="112"/>
    </location>
</feature>
<dbReference type="EMBL" id="PDCK01000040">
    <property type="protein sequence ID" value="PRQ52963.1"/>
    <property type="molecule type" value="Genomic_DNA"/>
</dbReference>
<comment type="caution">
    <text evidence="8">The sequence shown here is derived from an EMBL/GenBank/DDBJ whole genome shotgun (WGS) entry which is preliminary data.</text>
</comment>
<evidence type="ECO:0000256" key="2">
    <source>
        <dbReference type="ARBA" id="ARBA00022737"/>
    </source>
</evidence>
<evidence type="ECO:0000256" key="5">
    <source>
        <dbReference type="SAM" id="MobiDB-lite"/>
    </source>
</evidence>
<dbReference type="SUPFAM" id="SSF46689">
    <property type="entry name" value="Homeodomain-like"/>
    <property type="match status" value="1"/>
</dbReference>
<dbReference type="SMART" id="SM00717">
    <property type="entry name" value="SANT"/>
    <property type="match status" value="2"/>
</dbReference>
<dbReference type="InterPro" id="IPR015495">
    <property type="entry name" value="Myb_TF_plants"/>
</dbReference>
<feature type="domain" description="HTH myb-type" evidence="7">
    <location>
        <begin position="13"/>
        <end position="61"/>
    </location>
</feature>
<dbReference type="Gramene" id="PRQ52963">
    <property type="protein sequence ID" value="PRQ52963"/>
    <property type="gene ID" value="RchiOBHm_Chr2g0161271"/>
</dbReference>
<protein>
    <submittedName>
        <fullName evidence="8">Putative transcription factor MYB-HB-like family</fullName>
    </submittedName>
</protein>
<dbReference type="OrthoDB" id="2143914at2759"/>
<reference evidence="8 9" key="1">
    <citation type="journal article" date="2018" name="Nat. Genet.">
        <title>The Rosa genome provides new insights in the design of modern roses.</title>
        <authorList>
            <person name="Bendahmane M."/>
        </authorList>
    </citation>
    <scope>NUCLEOTIDE SEQUENCE [LARGE SCALE GENOMIC DNA]</scope>
    <source>
        <strain evidence="9">cv. Old Blush</strain>
    </source>
</reference>
<dbReference type="InterPro" id="IPR017930">
    <property type="entry name" value="Myb_dom"/>
</dbReference>
<dbReference type="Gene3D" id="1.10.10.60">
    <property type="entry name" value="Homeodomain-like"/>
    <property type="match status" value="2"/>
</dbReference>
<evidence type="ECO:0000259" key="6">
    <source>
        <dbReference type="PROSITE" id="PS50090"/>
    </source>
</evidence>
<dbReference type="OMA" id="AYEANSG"/>
<dbReference type="AlphaFoldDB" id="A0A2P6S2P8"/>
<accession>A0A2P6S2P8</accession>
<dbReference type="InterPro" id="IPR001005">
    <property type="entry name" value="SANT/Myb"/>
</dbReference>
<sequence length="262" mass="29759">MVRTPCCDERGMKKGTWTPEEDRKLIAYVTRYGCWNWRQLPKFAGLSRCGKSCRLRWLNYLRPNIKRGNYTSEEEEIIIRLHEKLGNKWSAIAAQLQGRTDNEVKNHWHTNLKKRLMMNKHKASSVSITHDDHHEEVVPKSSDLPKTTAPADFANAETTVDQIPQIDYLDYPELWSPQPSSSEVSSMTSDTAVAITAADGLVVEDNATSAAMGTIYGDFGDNFWTEPFLADNSYNTSGFYTPLMEPEFLYPPFDGDFLYGAT</sequence>
<organism evidence="8 9">
    <name type="scientific">Rosa chinensis</name>
    <name type="common">China rose</name>
    <dbReference type="NCBI Taxonomy" id="74649"/>
    <lineage>
        <taxon>Eukaryota</taxon>
        <taxon>Viridiplantae</taxon>
        <taxon>Streptophyta</taxon>
        <taxon>Embryophyta</taxon>
        <taxon>Tracheophyta</taxon>
        <taxon>Spermatophyta</taxon>
        <taxon>Magnoliopsida</taxon>
        <taxon>eudicotyledons</taxon>
        <taxon>Gunneridae</taxon>
        <taxon>Pentapetalae</taxon>
        <taxon>rosids</taxon>
        <taxon>fabids</taxon>
        <taxon>Rosales</taxon>
        <taxon>Rosaceae</taxon>
        <taxon>Rosoideae</taxon>
        <taxon>Rosoideae incertae sedis</taxon>
        <taxon>Rosa</taxon>
    </lineage>
</organism>
<gene>
    <name evidence="8" type="ORF">RchiOBHm_Chr2g0161271</name>
</gene>
<keyword evidence="3" id="KW-0238">DNA-binding</keyword>
<feature type="region of interest" description="Disordered" evidence="5">
    <location>
        <begin position="127"/>
        <end position="146"/>
    </location>
</feature>
<feature type="domain" description="Myb-like" evidence="6">
    <location>
        <begin position="9"/>
        <end position="61"/>
    </location>
</feature>
<evidence type="ECO:0000259" key="7">
    <source>
        <dbReference type="PROSITE" id="PS51294"/>
    </source>
</evidence>
<dbReference type="PANTHER" id="PTHR10641">
    <property type="entry name" value="MYB FAMILY TRANSCRIPTION FACTOR"/>
    <property type="match status" value="1"/>
</dbReference>
<evidence type="ECO:0000313" key="8">
    <source>
        <dbReference type="EMBL" id="PRQ52963.1"/>
    </source>
</evidence>
<keyword evidence="9" id="KW-1185">Reference proteome</keyword>
<evidence type="ECO:0000256" key="1">
    <source>
        <dbReference type="ARBA" id="ARBA00004123"/>
    </source>
</evidence>
<dbReference type="CDD" id="cd00167">
    <property type="entry name" value="SANT"/>
    <property type="match status" value="2"/>
</dbReference>
<dbReference type="PANTHER" id="PTHR10641:SF1418">
    <property type="entry name" value="MYB-RELATED TRANSCRIPTION FACTOR"/>
    <property type="match status" value="1"/>
</dbReference>
<dbReference type="GO" id="GO:0003677">
    <property type="term" value="F:DNA binding"/>
    <property type="evidence" value="ECO:0007669"/>
    <property type="project" value="UniProtKB-KW"/>
</dbReference>
<evidence type="ECO:0000256" key="4">
    <source>
        <dbReference type="ARBA" id="ARBA00023242"/>
    </source>
</evidence>
<keyword evidence="4" id="KW-0539">Nucleus</keyword>
<dbReference type="Pfam" id="PF00249">
    <property type="entry name" value="Myb_DNA-binding"/>
    <property type="match status" value="2"/>
</dbReference>
<feature type="domain" description="HTH myb-type" evidence="7">
    <location>
        <begin position="62"/>
        <end position="116"/>
    </location>
</feature>
<dbReference type="FunFam" id="1.10.10.60:FF:000001">
    <property type="entry name" value="MYB-related transcription factor"/>
    <property type="match status" value="1"/>
</dbReference>
<dbReference type="InterPro" id="IPR009057">
    <property type="entry name" value="Homeodomain-like_sf"/>
</dbReference>
<dbReference type="Proteomes" id="UP000238479">
    <property type="component" value="Chromosome 2"/>
</dbReference>
<dbReference type="PROSITE" id="PS50090">
    <property type="entry name" value="MYB_LIKE"/>
    <property type="match status" value="2"/>
</dbReference>
<name>A0A2P6S2P8_ROSCH</name>
<dbReference type="GO" id="GO:0005634">
    <property type="term" value="C:nucleus"/>
    <property type="evidence" value="ECO:0007669"/>
    <property type="project" value="UniProtKB-SubCell"/>
</dbReference>
<feature type="compositionally biased region" description="Basic and acidic residues" evidence="5">
    <location>
        <begin position="129"/>
        <end position="138"/>
    </location>
</feature>
<keyword evidence="2" id="KW-0677">Repeat</keyword>
<dbReference type="STRING" id="74649.A0A2P6S2P8"/>
<evidence type="ECO:0000256" key="3">
    <source>
        <dbReference type="ARBA" id="ARBA00023125"/>
    </source>
</evidence>
<evidence type="ECO:0000313" key="9">
    <source>
        <dbReference type="Proteomes" id="UP000238479"/>
    </source>
</evidence>